<evidence type="ECO:0000256" key="3">
    <source>
        <dbReference type="SAM" id="Phobius"/>
    </source>
</evidence>
<evidence type="ECO:0000313" key="6">
    <source>
        <dbReference type="RefSeq" id="XP_033568272.1"/>
    </source>
</evidence>
<dbReference type="RefSeq" id="XP_033568272.1">
    <property type="nucleotide sequence ID" value="XM_033722601.1"/>
</dbReference>
<feature type="region of interest" description="Disordered" evidence="2">
    <location>
        <begin position="372"/>
        <end position="445"/>
    </location>
</feature>
<gene>
    <name evidence="4 6" type="ORF">BDZ99DRAFT_483803</name>
</gene>
<evidence type="ECO:0000256" key="2">
    <source>
        <dbReference type="SAM" id="MobiDB-lite"/>
    </source>
</evidence>
<feature type="compositionally biased region" description="Low complexity" evidence="2">
    <location>
        <begin position="311"/>
        <end position="329"/>
    </location>
</feature>
<proteinExistence type="predicted"/>
<dbReference type="Proteomes" id="UP000504636">
    <property type="component" value="Unplaced"/>
</dbReference>
<dbReference type="EMBL" id="MU003732">
    <property type="protein sequence ID" value="KAF2801308.1"/>
    <property type="molecule type" value="Genomic_DNA"/>
</dbReference>
<keyword evidence="1" id="KW-0175">Coiled coil</keyword>
<keyword evidence="5" id="KW-1185">Reference proteome</keyword>
<feature type="transmembrane region" description="Helical" evidence="3">
    <location>
        <begin position="276"/>
        <end position="297"/>
    </location>
</feature>
<dbReference type="AlphaFoldDB" id="A0A6A6XYF6"/>
<evidence type="ECO:0000313" key="5">
    <source>
        <dbReference type="Proteomes" id="UP000504636"/>
    </source>
</evidence>
<accession>A0A6A6XYF6</accession>
<feature type="region of interest" description="Disordered" evidence="2">
    <location>
        <begin position="307"/>
        <end position="332"/>
    </location>
</feature>
<feature type="coiled-coil region" evidence="1">
    <location>
        <begin position="452"/>
        <end position="499"/>
    </location>
</feature>
<feature type="compositionally biased region" description="Low complexity" evidence="2">
    <location>
        <begin position="380"/>
        <end position="394"/>
    </location>
</feature>
<sequence length="501" mass="53126">MATAPVGQLTNSADIQHYNAGPVTTIFTPPDSCFGTTKIFTRTFGSDTLSVSTWGGIMTYRDTGGWILQSLCLPTSTTSVDYGFFFYSPAVCPQGFSSACGPTTMNGNIFYSTVGVSLSSGTTQALCCPSGFTCDTTNYNYSPSCLRTVSGDMSNADVSTTGSGSSVFFVVLTATSFLAPIDVYAPAIPVLWEATDKEVLSLMAITSRTALSSIGSVTAVPSSTIAKTTATATTKLVSTNTTKLVSTTSSLAPSATPSNDVAIRQQKGGLSGGAKAGIAIGVIAGVFMLKAVLFLFVRNRRWGRTGDLHASNENGNNPNLPELLSPLSTTEEKPTILNMDPTAAPTSLGAQAPSLHESSHIMDGHVNERPAYNDEEASSHARSSSRSSSVPASVELPTQVNTHEIGTDHRRSLDSASAVDPAEYFPADDHPSAAPQARADSIQSTQVDSAHLEFLRARIDAVRAERERLNRLAELETLETQLQREILEVQRRENEVERDGP</sequence>
<keyword evidence="3" id="KW-0472">Membrane</keyword>
<protein>
    <submittedName>
        <fullName evidence="4 6">Uncharacterized protein</fullName>
    </submittedName>
</protein>
<name>A0A6A6XYF6_9PEZI</name>
<evidence type="ECO:0000256" key="1">
    <source>
        <dbReference type="SAM" id="Coils"/>
    </source>
</evidence>
<dbReference type="GeneID" id="54463494"/>
<organism evidence="4">
    <name type="scientific">Mytilinidion resinicola</name>
    <dbReference type="NCBI Taxonomy" id="574789"/>
    <lineage>
        <taxon>Eukaryota</taxon>
        <taxon>Fungi</taxon>
        <taxon>Dikarya</taxon>
        <taxon>Ascomycota</taxon>
        <taxon>Pezizomycotina</taxon>
        <taxon>Dothideomycetes</taxon>
        <taxon>Pleosporomycetidae</taxon>
        <taxon>Mytilinidiales</taxon>
        <taxon>Mytilinidiaceae</taxon>
        <taxon>Mytilinidion</taxon>
    </lineage>
</organism>
<keyword evidence="3" id="KW-1133">Transmembrane helix</keyword>
<reference evidence="6" key="2">
    <citation type="submission" date="2020-04" db="EMBL/GenBank/DDBJ databases">
        <authorList>
            <consortium name="NCBI Genome Project"/>
        </authorList>
    </citation>
    <scope>NUCLEOTIDE SEQUENCE</scope>
    <source>
        <strain evidence="6">CBS 304.34</strain>
    </source>
</reference>
<dbReference type="OrthoDB" id="4770059at2759"/>
<evidence type="ECO:0000313" key="4">
    <source>
        <dbReference type="EMBL" id="KAF2801308.1"/>
    </source>
</evidence>
<keyword evidence="3" id="KW-0812">Transmembrane</keyword>
<reference evidence="4 6" key="1">
    <citation type="journal article" date="2020" name="Stud. Mycol.">
        <title>101 Dothideomycetes genomes: a test case for predicting lifestyles and emergence of pathogens.</title>
        <authorList>
            <person name="Haridas S."/>
            <person name="Albert R."/>
            <person name="Binder M."/>
            <person name="Bloem J."/>
            <person name="Labutti K."/>
            <person name="Salamov A."/>
            <person name="Andreopoulos B."/>
            <person name="Baker S."/>
            <person name="Barry K."/>
            <person name="Bills G."/>
            <person name="Bluhm B."/>
            <person name="Cannon C."/>
            <person name="Castanera R."/>
            <person name="Culley D."/>
            <person name="Daum C."/>
            <person name="Ezra D."/>
            <person name="Gonzalez J."/>
            <person name="Henrissat B."/>
            <person name="Kuo A."/>
            <person name="Liang C."/>
            <person name="Lipzen A."/>
            <person name="Lutzoni F."/>
            <person name="Magnuson J."/>
            <person name="Mondo S."/>
            <person name="Nolan M."/>
            <person name="Ohm R."/>
            <person name="Pangilinan J."/>
            <person name="Park H.-J."/>
            <person name="Ramirez L."/>
            <person name="Alfaro M."/>
            <person name="Sun H."/>
            <person name="Tritt A."/>
            <person name="Yoshinaga Y."/>
            <person name="Zwiers L.-H."/>
            <person name="Turgeon B."/>
            <person name="Goodwin S."/>
            <person name="Spatafora J."/>
            <person name="Crous P."/>
            <person name="Grigoriev I."/>
        </authorList>
    </citation>
    <scope>NUCLEOTIDE SEQUENCE</scope>
    <source>
        <strain evidence="4 6">CBS 304.34</strain>
    </source>
</reference>
<reference evidence="6" key="3">
    <citation type="submission" date="2025-04" db="UniProtKB">
        <authorList>
            <consortium name="RefSeq"/>
        </authorList>
    </citation>
    <scope>IDENTIFICATION</scope>
    <source>
        <strain evidence="6">CBS 304.34</strain>
    </source>
</reference>